<feature type="compositionally biased region" description="Low complexity" evidence="1">
    <location>
        <begin position="165"/>
        <end position="176"/>
    </location>
</feature>
<dbReference type="EMBL" id="JACGWL010000002">
    <property type="protein sequence ID" value="KAK4408593.1"/>
    <property type="molecule type" value="Genomic_DNA"/>
</dbReference>
<feature type="region of interest" description="Disordered" evidence="1">
    <location>
        <begin position="259"/>
        <end position="299"/>
    </location>
</feature>
<feature type="region of interest" description="Disordered" evidence="1">
    <location>
        <begin position="151"/>
        <end position="176"/>
    </location>
</feature>
<evidence type="ECO:0000313" key="2">
    <source>
        <dbReference type="EMBL" id="KAK4408593.1"/>
    </source>
</evidence>
<name>A0AAE1XB45_9LAMI</name>
<keyword evidence="3" id="KW-1185">Reference proteome</keyword>
<organism evidence="2 3">
    <name type="scientific">Sesamum angolense</name>
    <dbReference type="NCBI Taxonomy" id="2727404"/>
    <lineage>
        <taxon>Eukaryota</taxon>
        <taxon>Viridiplantae</taxon>
        <taxon>Streptophyta</taxon>
        <taxon>Embryophyta</taxon>
        <taxon>Tracheophyta</taxon>
        <taxon>Spermatophyta</taxon>
        <taxon>Magnoliopsida</taxon>
        <taxon>eudicotyledons</taxon>
        <taxon>Gunneridae</taxon>
        <taxon>Pentapetalae</taxon>
        <taxon>asterids</taxon>
        <taxon>lamiids</taxon>
        <taxon>Lamiales</taxon>
        <taxon>Pedaliaceae</taxon>
        <taxon>Sesamum</taxon>
    </lineage>
</organism>
<feature type="region of interest" description="Disordered" evidence="1">
    <location>
        <begin position="209"/>
        <end position="231"/>
    </location>
</feature>
<dbReference type="AlphaFoldDB" id="A0AAE1XB45"/>
<dbReference type="PANTHER" id="PTHR33356">
    <property type="entry name" value="TIP41-LIKE PROTEIN"/>
    <property type="match status" value="1"/>
</dbReference>
<evidence type="ECO:0000256" key="1">
    <source>
        <dbReference type="SAM" id="MobiDB-lite"/>
    </source>
</evidence>
<protein>
    <submittedName>
        <fullName evidence="2">Uncharacterized protein</fullName>
    </submittedName>
</protein>
<feature type="compositionally biased region" description="Low complexity" evidence="1">
    <location>
        <begin position="31"/>
        <end position="64"/>
    </location>
</feature>
<evidence type="ECO:0000313" key="3">
    <source>
        <dbReference type="Proteomes" id="UP001289374"/>
    </source>
</evidence>
<reference evidence="2" key="1">
    <citation type="submission" date="2020-06" db="EMBL/GenBank/DDBJ databases">
        <authorList>
            <person name="Li T."/>
            <person name="Hu X."/>
            <person name="Zhang T."/>
            <person name="Song X."/>
            <person name="Zhang H."/>
            <person name="Dai N."/>
            <person name="Sheng W."/>
            <person name="Hou X."/>
            <person name="Wei L."/>
        </authorList>
    </citation>
    <scope>NUCLEOTIDE SEQUENCE</scope>
    <source>
        <strain evidence="2">K16</strain>
        <tissue evidence="2">Leaf</tissue>
    </source>
</reference>
<accession>A0AAE1XB45</accession>
<comment type="caution">
    <text evidence="2">The sequence shown here is derived from an EMBL/GenBank/DDBJ whole genome shotgun (WGS) entry which is preliminary data.</text>
</comment>
<reference evidence="2" key="2">
    <citation type="journal article" date="2024" name="Plant">
        <title>Genomic evolution and insights into agronomic trait innovations of Sesamum species.</title>
        <authorList>
            <person name="Miao H."/>
            <person name="Wang L."/>
            <person name="Qu L."/>
            <person name="Liu H."/>
            <person name="Sun Y."/>
            <person name="Le M."/>
            <person name="Wang Q."/>
            <person name="Wei S."/>
            <person name="Zheng Y."/>
            <person name="Lin W."/>
            <person name="Duan Y."/>
            <person name="Cao H."/>
            <person name="Xiong S."/>
            <person name="Wang X."/>
            <person name="Wei L."/>
            <person name="Li C."/>
            <person name="Ma Q."/>
            <person name="Ju M."/>
            <person name="Zhao R."/>
            <person name="Li G."/>
            <person name="Mu C."/>
            <person name="Tian Q."/>
            <person name="Mei H."/>
            <person name="Zhang T."/>
            <person name="Gao T."/>
            <person name="Zhang H."/>
        </authorList>
    </citation>
    <scope>NUCLEOTIDE SEQUENCE</scope>
    <source>
        <strain evidence="2">K16</strain>
    </source>
</reference>
<dbReference type="PANTHER" id="PTHR33356:SF16">
    <property type="entry name" value="G PATCH DOMAIN PROTEIN"/>
    <property type="match status" value="1"/>
</dbReference>
<feature type="region of interest" description="Disordered" evidence="1">
    <location>
        <begin position="29"/>
        <end position="72"/>
    </location>
</feature>
<sequence>MAFDCNERKTLLFSDLFKPHTNTVMLKLEGSSSSSSSSSSSNLSSSCDSSSSGFSTPLYSDLGSSEGGDDEGDFIAELTRQMAECMLQEEEENADVNHVFEVCRPVKSKKQRSDVDSGGVCLENGAYSSPVCVHDGRPPIQVYELKNQPEVVSKERRRAKGTESTQQKQLQKTEQQQYMQYRGREWGISHGRNGHSGSGMQAVFLGGSGSRSGSPGTGVFLPRGARDPTHLKKKSGCSMVLMPTRVLQVLELHFNRLQDSSGAPSASTDESIRSDVPPNGDSELPANSDEMRLPQEWTY</sequence>
<gene>
    <name evidence="2" type="ORF">Sango_0440300</name>
</gene>
<dbReference type="Proteomes" id="UP001289374">
    <property type="component" value="Unassembled WGS sequence"/>
</dbReference>
<feature type="compositionally biased region" description="Polar residues" evidence="1">
    <location>
        <begin position="259"/>
        <end position="269"/>
    </location>
</feature>
<proteinExistence type="predicted"/>